<evidence type="ECO:0000313" key="3">
    <source>
        <dbReference type="Proteomes" id="UP000294564"/>
    </source>
</evidence>
<dbReference type="Pfam" id="PF02620">
    <property type="entry name" value="YceD"/>
    <property type="match status" value="1"/>
</dbReference>
<feature type="region of interest" description="Disordered" evidence="1">
    <location>
        <begin position="154"/>
        <end position="183"/>
    </location>
</feature>
<sequence>MKGLKEYSISFVGLKDGSHEFQYQIDNKFFEEFQYTEFNKVNISAKIDFIKKSTLLELFFTISGTINVPCDVTNEYFDQEISGDFSLVVKFGPEFNDENDEILILPYEEYQINVAQYIYELVVLSAPSKRIHPDVLNGTMKSETLEKLKELEINNNKTVEEEPSTSTDPRWDKLKDLLTGKNE</sequence>
<evidence type="ECO:0000256" key="1">
    <source>
        <dbReference type="SAM" id="MobiDB-lite"/>
    </source>
</evidence>
<dbReference type="Proteomes" id="UP000294564">
    <property type="component" value="Unassembled WGS sequence"/>
</dbReference>
<accession>A0A4R2NT65</accession>
<reference evidence="2 3" key="1">
    <citation type="submission" date="2019-03" db="EMBL/GenBank/DDBJ databases">
        <title>Genomic Encyclopedia of Type Strains, Phase IV (KMG-IV): sequencing the most valuable type-strain genomes for metagenomic binning, comparative biology and taxonomic classification.</title>
        <authorList>
            <person name="Goeker M."/>
        </authorList>
    </citation>
    <scope>NUCLEOTIDE SEQUENCE [LARGE SCALE GENOMIC DNA]</scope>
    <source>
        <strain evidence="2 3">DSM 14836</strain>
    </source>
</reference>
<gene>
    <name evidence="2" type="ORF">EV195_10422</name>
</gene>
<dbReference type="AlphaFoldDB" id="A0A4R2NT65"/>
<dbReference type="InterPro" id="IPR003772">
    <property type="entry name" value="YceD"/>
</dbReference>
<keyword evidence="3" id="KW-1185">Reference proteome</keyword>
<dbReference type="RefSeq" id="WP_132794380.1">
    <property type="nucleotide sequence ID" value="NZ_SLXM01000004.1"/>
</dbReference>
<proteinExistence type="predicted"/>
<dbReference type="OrthoDB" id="1524821at2"/>
<feature type="compositionally biased region" description="Basic and acidic residues" evidence="1">
    <location>
        <begin position="169"/>
        <end position="183"/>
    </location>
</feature>
<organism evidence="2 3">
    <name type="scientific">Tenacibaculum skagerrakense</name>
    <dbReference type="NCBI Taxonomy" id="186571"/>
    <lineage>
        <taxon>Bacteria</taxon>
        <taxon>Pseudomonadati</taxon>
        <taxon>Bacteroidota</taxon>
        <taxon>Flavobacteriia</taxon>
        <taxon>Flavobacteriales</taxon>
        <taxon>Flavobacteriaceae</taxon>
        <taxon>Tenacibaculum</taxon>
    </lineage>
</organism>
<protein>
    <submittedName>
        <fullName evidence="2">Uncharacterized metal-binding protein YceD (DUF177 family)</fullName>
    </submittedName>
</protein>
<evidence type="ECO:0000313" key="2">
    <source>
        <dbReference type="EMBL" id="TCP24992.1"/>
    </source>
</evidence>
<dbReference type="EMBL" id="SLXM01000004">
    <property type="protein sequence ID" value="TCP24992.1"/>
    <property type="molecule type" value="Genomic_DNA"/>
</dbReference>
<comment type="caution">
    <text evidence="2">The sequence shown here is derived from an EMBL/GenBank/DDBJ whole genome shotgun (WGS) entry which is preliminary data.</text>
</comment>
<name>A0A4R2NT65_9FLAO</name>